<feature type="domain" description="Xaa-Pro dipeptidyl-peptidase C-terminal" evidence="2">
    <location>
        <begin position="9"/>
        <end position="239"/>
    </location>
</feature>
<protein>
    <recommendedName>
        <fullName evidence="2">Xaa-Pro dipeptidyl-peptidase C-terminal domain-containing protein</fullName>
    </recommendedName>
</protein>
<dbReference type="GO" id="GO:0008239">
    <property type="term" value="F:dipeptidyl-peptidase activity"/>
    <property type="evidence" value="ECO:0007669"/>
    <property type="project" value="InterPro"/>
</dbReference>
<dbReference type="RefSeq" id="WP_324250294.1">
    <property type="nucleotide sequence ID" value="NZ_JADCKQ010000022.1"/>
</dbReference>
<feature type="non-terminal residue" evidence="3">
    <location>
        <position position="1"/>
    </location>
</feature>
<name>A0A8J7IG52_9RHOB</name>
<evidence type="ECO:0000313" key="4">
    <source>
        <dbReference type="Proteomes" id="UP000640583"/>
    </source>
</evidence>
<feature type="region of interest" description="Disordered" evidence="1">
    <location>
        <begin position="35"/>
        <end position="62"/>
    </location>
</feature>
<dbReference type="EMBL" id="JADCKQ010000022">
    <property type="protein sequence ID" value="MBI1495522.1"/>
    <property type="molecule type" value="Genomic_DNA"/>
</dbReference>
<dbReference type="Proteomes" id="UP000640583">
    <property type="component" value="Unassembled WGS sequence"/>
</dbReference>
<gene>
    <name evidence="3" type="ORF">H1D41_17940</name>
</gene>
<evidence type="ECO:0000313" key="3">
    <source>
        <dbReference type="EMBL" id="MBI1495522.1"/>
    </source>
</evidence>
<evidence type="ECO:0000256" key="1">
    <source>
        <dbReference type="SAM" id="MobiDB-lite"/>
    </source>
</evidence>
<accession>A0A8J7IG52</accession>
<feature type="compositionally biased region" description="Polar residues" evidence="1">
    <location>
        <begin position="37"/>
        <end position="62"/>
    </location>
</feature>
<dbReference type="InterPro" id="IPR008979">
    <property type="entry name" value="Galactose-bd-like_sf"/>
</dbReference>
<dbReference type="InterPro" id="IPR013736">
    <property type="entry name" value="Xaa-Pro_dipept_C"/>
</dbReference>
<dbReference type="SMART" id="SM00939">
    <property type="entry name" value="PepX_C"/>
    <property type="match status" value="1"/>
</dbReference>
<keyword evidence="4" id="KW-1185">Reference proteome</keyword>
<comment type="caution">
    <text evidence="3">The sequence shown here is derived from an EMBL/GenBank/DDBJ whole genome shotgun (WGS) entry which is preliminary data.</text>
</comment>
<evidence type="ECO:0000259" key="2">
    <source>
        <dbReference type="SMART" id="SM00939"/>
    </source>
</evidence>
<dbReference type="AlphaFoldDB" id="A0A8J7IG52"/>
<organism evidence="3 4">
    <name type="scientific">Halocynthiibacter styelae</name>
    <dbReference type="NCBI Taxonomy" id="2761955"/>
    <lineage>
        <taxon>Bacteria</taxon>
        <taxon>Pseudomonadati</taxon>
        <taxon>Pseudomonadota</taxon>
        <taxon>Alphaproteobacteria</taxon>
        <taxon>Rhodobacterales</taxon>
        <taxon>Paracoccaceae</taxon>
        <taxon>Halocynthiibacter</taxon>
    </lineage>
</organism>
<sequence>PLVVAMRTASRLNSSLYLGAMSCLLHCEYRSKEAGTKSGQDQGADGLTSTAQSGKTHVQTPAHVGQQSGYFCAGMRVDNELPGDQTPDDDLSLCFDTTPLSDALELLGRPVLKISFRVDQPTAQLMARLCDVSPEGVSQRISYRPLNLTHYASHETPEFLVPGQVYEAEIELNELSHRLRPGHILRLGLSTSYWPILWPAPQPTGVTLVNENCSLSLPVRRATDTGDTTHPGAANDFPTLQSEVLRDTASRVEQSQETDGTIVLETFDDYGKSRDPGHGLESGSHVSLRYAIHPDDPLSASYASQWNFTYGRGDWQVEIDTETSMTCDARNFYLHRKLRATEGALKSEVLVKEWSRTISRGFL</sequence>
<dbReference type="SUPFAM" id="SSF49785">
    <property type="entry name" value="Galactose-binding domain-like"/>
    <property type="match status" value="1"/>
</dbReference>
<reference evidence="3" key="1">
    <citation type="submission" date="2020-10" db="EMBL/GenBank/DDBJ databases">
        <title>Paenihalocynthiibacter styelae gen. nov., sp. nov., isolated from stalked sea squirt Styela clava.</title>
        <authorList>
            <person name="Kim Y.-O."/>
            <person name="Yoon J.-H."/>
        </authorList>
    </citation>
    <scope>NUCLEOTIDE SEQUENCE</scope>
    <source>
        <strain evidence="3">MYP1-1</strain>
    </source>
</reference>
<dbReference type="Gene3D" id="2.60.120.260">
    <property type="entry name" value="Galactose-binding domain-like"/>
    <property type="match status" value="1"/>
</dbReference>
<proteinExistence type="predicted"/>
<dbReference type="Pfam" id="PF08530">
    <property type="entry name" value="PepX_C"/>
    <property type="match status" value="1"/>
</dbReference>